<reference evidence="2" key="1">
    <citation type="submission" date="2023-10" db="EMBL/GenBank/DDBJ databases">
        <title>Genome assembly of Pristionchus species.</title>
        <authorList>
            <person name="Yoshida K."/>
            <person name="Sommer R.J."/>
        </authorList>
    </citation>
    <scope>NUCLEOTIDE SEQUENCE</scope>
    <source>
        <strain evidence="2">RS5133</strain>
    </source>
</reference>
<proteinExistence type="predicted"/>
<organism evidence="2 3">
    <name type="scientific">Pristionchus fissidentatus</name>
    <dbReference type="NCBI Taxonomy" id="1538716"/>
    <lineage>
        <taxon>Eukaryota</taxon>
        <taxon>Metazoa</taxon>
        <taxon>Ecdysozoa</taxon>
        <taxon>Nematoda</taxon>
        <taxon>Chromadorea</taxon>
        <taxon>Rhabditida</taxon>
        <taxon>Rhabditina</taxon>
        <taxon>Diplogasteromorpha</taxon>
        <taxon>Diplogasteroidea</taxon>
        <taxon>Neodiplogasteridae</taxon>
        <taxon>Pristionchus</taxon>
    </lineage>
</organism>
<keyword evidence="1" id="KW-0472">Membrane</keyword>
<sequence>MYITLGGGYCIGLLCELHFLPFSFHQKLSSKKTAIFAGIIFIVLFYRHQSFLCFKSIFKLKDVACHATATVLMLGINVLPLFY</sequence>
<keyword evidence="1" id="KW-0812">Transmembrane</keyword>
<accession>A0AAV5VTK1</accession>
<gene>
    <name evidence="2" type="ORF">PFISCL1PPCAC_14132</name>
</gene>
<dbReference type="Proteomes" id="UP001432322">
    <property type="component" value="Unassembled WGS sequence"/>
</dbReference>
<keyword evidence="3" id="KW-1185">Reference proteome</keyword>
<protein>
    <recommendedName>
        <fullName evidence="4">G protein-coupled receptor</fullName>
    </recommendedName>
</protein>
<dbReference type="EMBL" id="BTSY01000004">
    <property type="protein sequence ID" value="GMT22835.1"/>
    <property type="molecule type" value="Genomic_DNA"/>
</dbReference>
<name>A0AAV5VTK1_9BILA</name>
<feature type="transmembrane region" description="Helical" evidence="1">
    <location>
        <begin position="63"/>
        <end position="82"/>
    </location>
</feature>
<evidence type="ECO:0000313" key="2">
    <source>
        <dbReference type="EMBL" id="GMT22835.1"/>
    </source>
</evidence>
<feature type="non-terminal residue" evidence="2">
    <location>
        <position position="83"/>
    </location>
</feature>
<feature type="transmembrane region" description="Helical" evidence="1">
    <location>
        <begin position="34"/>
        <end position="54"/>
    </location>
</feature>
<evidence type="ECO:0000256" key="1">
    <source>
        <dbReference type="SAM" id="Phobius"/>
    </source>
</evidence>
<dbReference type="AlphaFoldDB" id="A0AAV5VTK1"/>
<evidence type="ECO:0008006" key="4">
    <source>
        <dbReference type="Google" id="ProtNLM"/>
    </source>
</evidence>
<comment type="caution">
    <text evidence="2">The sequence shown here is derived from an EMBL/GenBank/DDBJ whole genome shotgun (WGS) entry which is preliminary data.</text>
</comment>
<keyword evidence="1" id="KW-1133">Transmembrane helix</keyword>
<evidence type="ECO:0000313" key="3">
    <source>
        <dbReference type="Proteomes" id="UP001432322"/>
    </source>
</evidence>